<dbReference type="EMBL" id="ACZI02000001">
    <property type="protein sequence ID" value="EFV11988.2"/>
    <property type="molecule type" value="Genomic_DNA"/>
</dbReference>
<evidence type="ECO:0000256" key="2">
    <source>
        <dbReference type="SAM" id="MobiDB-lite"/>
    </source>
</evidence>
<dbReference type="OrthoDB" id="4746525at2"/>
<keyword evidence="3" id="KW-0812">Transmembrane</keyword>
<feature type="region of interest" description="Disordered" evidence="2">
    <location>
        <begin position="1"/>
        <end position="22"/>
    </location>
</feature>
<keyword evidence="3" id="KW-1133">Transmembrane helix</keyword>
<reference evidence="4 5" key="1">
    <citation type="journal article" date="2011" name="Stand. Genomic Sci.">
        <title>High quality draft genome sequence of Segniliparus rugosus CDC 945(T)= (ATCC BAA-974(T)).</title>
        <authorList>
            <person name="Earl A.M."/>
            <person name="Desjardins C.A."/>
            <person name="Fitzgerald M.G."/>
            <person name="Arachchi H.M."/>
            <person name="Zeng Q."/>
            <person name="Mehta T."/>
            <person name="Griggs A."/>
            <person name="Birren B.W."/>
            <person name="Toney N.C."/>
            <person name="Carr J."/>
            <person name="Posey J."/>
            <person name="Butler W.R."/>
        </authorList>
    </citation>
    <scope>NUCLEOTIDE SEQUENCE [LARGE SCALE GENOMIC DNA]</scope>
    <source>
        <strain evidence="5">ATCC BAA-974 / DSM 45345 / CCUG 50838 / CIP 108380 / JCM 13579 / CDC 945</strain>
    </source>
</reference>
<comment type="caution">
    <text evidence="4">The sequence shown here is derived from an EMBL/GenBank/DDBJ whole genome shotgun (WGS) entry which is preliminary data.</text>
</comment>
<accession>E5XUK9</accession>
<dbReference type="STRING" id="679197.HMPREF9336_03181"/>
<gene>
    <name evidence="4" type="ORF">HMPREF9336_03181</name>
</gene>
<keyword evidence="5" id="KW-1185">Reference proteome</keyword>
<keyword evidence="3" id="KW-0472">Membrane</keyword>
<sequence length="521" mass="57426">MSPDSLEVGPDRNDAQEDWPARARSVLRRLRPDLVLERPTPATGPIAVVGAAGSGKTELIAALREESPDIEVREVNEADLASFALVEAKAALVVLDAGAPVDETDLAVVKAVTGRVHHIVFAVTKIDAYEDWRGTLARDAQALEDLGPRFASVLLHPVSARLHHLAMNTHDPLQVRQWSAASGLRELAADLLRIDSVSVEARTRQNWLRYLDRQLSEAGMRAQDPAEEEALSAEHRRVLRERTQEHRNQDAGRTERRDMLRSQLQLARVDLAVELNSLARSTSAQVRESATKASGRQLKNLIEVVKPKILELDQKVVESCQARISAISSAVLGRTDLRAISLFAQPELRPPEHLDPPKFGSWGIEDFVVVLLGVSAGVGLGRIAVLPFQRVPGLAAWSVPLVAVLGLAIAMAIVSIRRLSSGRQQAAAWVAEAVAYRRGQLEQTITAGLLHAETELTQVLDDVFARQRIRSEQRMDELEQQAKDIAERLARLRSQRQRERSEIFTIRKGLVALANSADQRA</sequence>
<protein>
    <recommendedName>
        <fullName evidence="6">G domain-containing protein</fullName>
    </recommendedName>
</protein>
<dbReference type="SUPFAM" id="SSF52540">
    <property type="entry name" value="P-loop containing nucleoside triphosphate hydrolases"/>
    <property type="match status" value="2"/>
</dbReference>
<evidence type="ECO:0000256" key="1">
    <source>
        <dbReference type="SAM" id="Coils"/>
    </source>
</evidence>
<feature type="coiled-coil region" evidence="1">
    <location>
        <begin position="468"/>
        <end position="502"/>
    </location>
</feature>
<dbReference type="InterPro" id="IPR027417">
    <property type="entry name" value="P-loop_NTPase"/>
</dbReference>
<dbReference type="AlphaFoldDB" id="E5XUK9"/>
<proteinExistence type="predicted"/>
<evidence type="ECO:0008006" key="6">
    <source>
        <dbReference type="Google" id="ProtNLM"/>
    </source>
</evidence>
<evidence type="ECO:0000313" key="4">
    <source>
        <dbReference type="EMBL" id="EFV11988.2"/>
    </source>
</evidence>
<keyword evidence="1" id="KW-0175">Coiled coil</keyword>
<evidence type="ECO:0000313" key="5">
    <source>
        <dbReference type="Proteomes" id="UP000004816"/>
    </source>
</evidence>
<dbReference type="Proteomes" id="UP000004816">
    <property type="component" value="Unassembled WGS sequence"/>
</dbReference>
<feature type="compositionally biased region" description="Basic and acidic residues" evidence="2">
    <location>
        <begin position="9"/>
        <end position="21"/>
    </location>
</feature>
<name>E5XUK9_SEGRC</name>
<dbReference type="HOGENOM" id="CLU_569697_0_0_11"/>
<feature type="transmembrane region" description="Helical" evidence="3">
    <location>
        <begin position="367"/>
        <end position="388"/>
    </location>
</feature>
<evidence type="ECO:0000256" key="3">
    <source>
        <dbReference type="SAM" id="Phobius"/>
    </source>
</evidence>
<dbReference type="eggNOG" id="COG0699">
    <property type="taxonomic scope" value="Bacteria"/>
</dbReference>
<dbReference type="Gene3D" id="3.40.50.300">
    <property type="entry name" value="P-loop containing nucleotide triphosphate hydrolases"/>
    <property type="match status" value="1"/>
</dbReference>
<organism evidence="4 5">
    <name type="scientific">Segniliparus rugosus (strain ATCC BAA-974 / DSM 45345 / CCUG 50838 / CIP 108380 / JCM 13579 / CDC 945)</name>
    <dbReference type="NCBI Taxonomy" id="679197"/>
    <lineage>
        <taxon>Bacteria</taxon>
        <taxon>Bacillati</taxon>
        <taxon>Actinomycetota</taxon>
        <taxon>Actinomycetes</taxon>
        <taxon>Mycobacteriales</taxon>
        <taxon>Segniliparaceae</taxon>
        <taxon>Segniliparus</taxon>
    </lineage>
</organism>
<feature type="transmembrane region" description="Helical" evidence="3">
    <location>
        <begin position="394"/>
        <end position="416"/>
    </location>
</feature>